<feature type="transmembrane region" description="Helical" evidence="1">
    <location>
        <begin position="182"/>
        <end position="206"/>
    </location>
</feature>
<name>A0A1Y2ENL0_9FUNG</name>
<organism evidence="2 3">
    <name type="scientific">Neocallimastix californiae</name>
    <dbReference type="NCBI Taxonomy" id="1754190"/>
    <lineage>
        <taxon>Eukaryota</taxon>
        <taxon>Fungi</taxon>
        <taxon>Fungi incertae sedis</taxon>
        <taxon>Chytridiomycota</taxon>
        <taxon>Chytridiomycota incertae sedis</taxon>
        <taxon>Neocallimastigomycetes</taxon>
        <taxon>Neocallimastigales</taxon>
        <taxon>Neocallimastigaceae</taxon>
        <taxon>Neocallimastix</taxon>
    </lineage>
</organism>
<dbReference type="OrthoDB" id="10366991at2759"/>
<gene>
    <name evidence="2" type="ORF">LY90DRAFT_666751</name>
</gene>
<dbReference type="AlphaFoldDB" id="A0A1Y2ENL0"/>
<evidence type="ECO:0000313" key="3">
    <source>
        <dbReference type="Proteomes" id="UP000193920"/>
    </source>
</evidence>
<reference evidence="2 3" key="1">
    <citation type="submission" date="2016-08" db="EMBL/GenBank/DDBJ databases">
        <title>A Parts List for Fungal Cellulosomes Revealed by Comparative Genomics.</title>
        <authorList>
            <consortium name="DOE Joint Genome Institute"/>
            <person name="Haitjema C.H."/>
            <person name="Gilmore S.P."/>
            <person name="Henske J.K."/>
            <person name="Solomon K.V."/>
            <person name="De Groot R."/>
            <person name="Kuo A."/>
            <person name="Mondo S.J."/>
            <person name="Salamov A.A."/>
            <person name="Labutti K."/>
            <person name="Zhao Z."/>
            <person name="Chiniquy J."/>
            <person name="Barry K."/>
            <person name="Brewer H.M."/>
            <person name="Purvine S.O."/>
            <person name="Wright A.T."/>
            <person name="Boxma B."/>
            <person name="Van Alen T."/>
            <person name="Hackstein J.H."/>
            <person name="Baker S.E."/>
            <person name="Grigoriev I.V."/>
            <person name="O'Malley M.A."/>
        </authorList>
    </citation>
    <scope>NUCLEOTIDE SEQUENCE [LARGE SCALE GENOMIC DNA]</scope>
    <source>
        <strain evidence="2 3">G1</strain>
    </source>
</reference>
<keyword evidence="1" id="KW-0472">Membrane</keyword>
<evidence type="ECO:0000313" key="2">
    <source>
        <dbReference type="EMBL" id="ORY73151.1"/>
    </source>
</evidence>
<comment type="caution">
    <text evidence="2">The sequence shown here is derived from an EMBL/GenBank/DDBJ whole genome shotgun (WGS) entry which is preliminary data.</text>
</comment>
<sequence>MVKNYKELALRDRNKFIENGADAGFFEWLGSKGTNYSCYEEYLKGRTEQQMINVDISNIRTIVYALQCPFTFKYFYWTLLVFILHKFNFKKPVMKLILCHYIFRTLGDICNQLGGLYNNYYSTQIHYPKGLPPTYECKNNAMHPFKWFISRQVSTVLWYVGEIFGDWYPLLRTKAVVKNNKLIWFVYGTCGIFNFSKILLIILHVLHSPTKLYNDRGAYDDDNSTHFYSLYYINQFSIIIASVIYDISVYFVLKRTICKNNKFELGFLKKFKNLSEYRILISSLFSIIFLPIISVVIIIKYYVLNDDNYRALDFNFETTRIMITGVQYYMIFIDQILLICYKDQSSYINSNSSSNILNYSNGILNKSQEIKCQSSIESSDTLKYNDYHNYYSNPNNNIFLNSKINNINNENGNINSSYYYEMLNLEKQA</sequence>
<feature type="transmembrane region" description="Helical" evidence="1">
    <location>
        <begin position="279"/>
        <end position="301"/>
    </location>
</feature>
<keyword evidence="1" id="KW-1133">Transmembrane helix</keyword>
<protein>
    <submittedName>
        <fullName evidence="2">Uncharacterized protein</fullName>
    </submittedName>
</protein>
<dbReference type="Proteomes" id="UP000193920">
    <property type="component" value="Unassembled WGS sequence"/>
</dbReference>
<evidence type="ECO:0000256" key="1">
    <source>
        <dbReference type="SAM" id="Phobius"/>
    </source>
</evidence>
<keyword evidence="3" id="KW-1185">Reference proteome</keyword>
<feature type="transmembrane region" description="Helical" evidence="1">
    <location>
        <begin position="62"/>
        <end position="84"/>
    </location>
</feature>
<keyword evidence="1" id="KW-0812">Transmembrane</keyword>
<dbReference type="EMBL" id="MCOG01000035">
    <property type="protein sequence ID" value="ORY73151.1"/>
    <property type="molecule type" value="Genomic_DNA"/>
</dbReference>
<feature type="transmembrane region" description="Helical" evidence="1">
    <location>
        <begin position="321"/>
        <end position="341"/>
    </location>
</feature>
<proteinExistence type="predicted"/>
<accession>A0A1Y2ENL0</accession>
<feature type="transmembrane region" description="Helical" evidence="1">
    <location>
        <begin position="232"/>
        <end position="253"/>
    </location>
</feature>